<dbReference type="InterPro" id="IPR020846">
    <property type="entry name" value="MFS_dom"/>
</dbReference>
<feature type="transmembrane region" description="Helical" evidence="8">
    <location>
        <begin position="204"/>
        <end position="224"/>
    </location>
</feature>
<feature type="transmembrane region" description="Helical" evidence="8">
    <location>
        <begin position="86"/>
        <end position="112"/>
    </location>
</feature>
<dbReference type="Pfam" id="PF07690">
    <property type="entry name" value="MFS_1"/>
    <property type="match status" value="1"/>
</dbReference>
<keyword evidence="7" id="KW-0046">Antibiotic resistance</keyword>
<dbReference type="Gene3D" id="3.10.450.50">
    <property type="match status" value="1"/>
</dbReference>
<dbReference type="RefSeq" id="WP_397715449.1">
    <property type="nucleotide sequence ID" value="NZ_JBIRGN010000005.1"/>
</dbReference>
<proteinExistence type="predicted"/>
<feature type="transmembrane region" description="Helical" evidence="8">
    <location>
        <begin position="118"/>
        <end position="136"/>
    </location>
</feature>
<dbReference type="InterPro" id="IPR032710">
    <property type="entry name" value="NTF2-like_dom_sf"/>
</dbReference>
<evidence type="ECO:0000313" key="11">
    <source>
        <dbReference type="Proteomes" id="UP001610818"/>
    </source>
</evidence>
<dbReference type="Gene3D" id="1.20.1720.10">
    <property type="entry name" value="Multidrug resistance protein D"/>
    <property type="match status" value="1"/>
</dbReference>
<keyword evidence="3" id="KW-1003">Cell membrane</keyword>
<dbReference type="EMBL" id="JBIRGQ010000005">
    <property type="protein sequence ID" value="MFH8548993.1"/>
    <property type="molecule type" value="Genomic_DNA"/>
</dbReference>
<reference evidence="10 11" key="1">
    <citation type="submission" date="2024-10" db="EMBL/GenBank/DDBJ databases">
        <title>The Natural Products Discovery Center: Release of the First 8490 Sequenced Strains for Exploring Actinobacteria Biosynthetic Diversity.</title>
        <authorList>
            <person name="Kalkreuter E."/>
            <person name="Kautsar S.A."/>
            <person name="Yang D."/>
            <person name="Bader C.D."/>
            <person name="Teijaro C.N."/>
            <person name="Fluegel L."/>
            <person name="Davis C.M."/>
            <person name="Simpson J.R."/>
            <person name="Lauterbach L."/>
            <person name="Steele A.D."/>
            <person name="Gui C."/>
            <person name="Meng S."/>
            <person name="Li G."/>
            <person name="Viehrig K."/>
            <person name="Ye F."/>
            <person name="Su P."/>
            <person name="Kiefer A.F."/>
            <person name="Nichols A."/>
            <person name="Cepeda A.J."/>
            <person name="Yan W."/>
            <person name="Fan B."/>
            <person name="Jiang Y."/>
            <person name="Adhikari A."/>
            <person name="Zheng C.-J."/>
            <person name="Schuster L."/>
            <person name="Cowan T.M."/>
            <person name="Smanski M.J."/>
            <person name="Chevrette M.G."/>
            <person name="De Carvalho L.P.S."/>
            <person name="Shen B."/>
        </authorList>
    </citation>
    <scope>NUCLEOTIDE SEQUENCE [LARGE SCALE GENOMIC DNA]</scope>
    <source>
        <strain evidence="10 11">NPDC017990</strain>
    </source>
</reference>
<dbReference type="PANTHER" id="PTHR42718:SF42">
    <property type="entry name" value="EXPORT PROTEIN"/>
    <property type="match status" value="1"/>
</dbReference>
<feature type="transmembrane region" description="Helical" evidence="8">
    <location>
        <begin position="62"/>
        <end position="79"/>
    </location>
</feature>
<dbReference type="SUPFAM" id="SSF54427">
    <property type="entry name" value="NTF2-like"/>
    <property type="match status" value="1"/>
</dbReference>
<dbReference type="Pfam" id="PF07366">
    <property type="entry name" value="SnoaL"/>
    <property type="match status" value="1"/>
</dbReference>
<gene>
    <name evidence="10" type="ORF">ACH4F9_28645</name>
</gene>
<feature type="transmembrane region" description="Helical" evidence="8">
    <location>
        <begin position="337"/>
        <end position="357"/>
    </location>
</feature>
<comment type="caution">
    <text evidence="10">The sequence shown here is derived from an EMBL/GenBank/DDBJ whole genome shotgun (WGS) entry which is preliminary data.</text>
</comment>
<dbReference type="CDD" id="cd17321">
    <property type="entry name" value="MFS_MMR_MDR_like"/>
    <property type="match status" value="1"/>
</dbReference>
<feature type="transmembrane region" description="Helical" evidence="8">
    <location>
        <begin position="363"/>
        <end position="389"/>
    </location>
</feature>
<feature type="transmembrane region" description="Helical" evidence="8">
    <location>
        <begin position="174"/>
        <end position="192"/>
    </location>
</feature>
<evidence type="ECO:0000256" key="8">
    <source>
        <dbReference type="SAM" id="Phobius"/>
    </source>
</evidence>
<keyword evidence="5 8" id="KW-1133">Transmembrane helix</keyword>
<feature type="transmembrane region" description="Helical" evidence="8">
    <location>
        <begin position="143"/>
        <end position="162"/>
    </location>
</feature>
<dbReference type="Proteomes" id="UP001610818">
    <property type="component" value="Unassembled WGS sequence"/>
</dbReference>
<keyword evidence="2" id="KW-0813">Transport</keyword>
<evidence type="ECO:0000256" key="5">
    <source>
        <dbReference type="ARBA" id="ARBA00022989"/>
    </source>
</evidence>
<comment type="subcellular location">
    <subcellularLocation>
        <location evidence="1">Cell membrane</location>
        <topology evidence="1">Multi-pass membrane protein</topology>
    </subcellularLocation>
</comment>
<name>A0ABW7QVF9_9ACTN</name>
<feature type="transmembrane region" description="Helical" evidence="8">
    <location>
        <begin position="20"/>
        <end position="42"/>
    </location>
</feature>
<feature type="transmembrane region" description="Helical" evidence="8">
    <location>
        <begin position="313"/>
        <end position="330"/>
    </location>
</feature>
<evidence type="ECO:0000256" key="1">
    <source>
        <dbReference type="ARBA" id="ARBA00004651"/>
    </source>
</evidence>
<feature type="transmembrane region" description="Helical" evidence="8">
    <location>
        <begin position="274"/>
        <end position="293"/>
    </location>
</feature>
<evidence type="ECO:0000256" key="2">
    <source>
        <dbReference type="ARBA" id="ARBA00022448"/>
    </source>
</evidence>
<sequence length="624" mass="65571">MVTQRSPATVAVDRSRTAWAMIITSLAGFMASLDILIVVTALPAIRDDLGGGIEDLEWTVNSYTLTFAVLLLLGSALGDRYGRRRIFVLSIAVFTAASVAAALSTSTGALIAARTVQGAGAAMMAPLTLTLLTTAVPRERRGLAFGLWGAANGLALALGPLVGGLVVEGMSWKWIFWVNVPVGLLLIPLAHRRLRESHGPAGRLDTVGTLLVSLGLFALVLALIEGNGQGWGSALTLAEFSLGAALLALFLLWESRARHPMLPLRIFRDRAFSLVNTASLLMFVGLYGSLFLLTQLLQMVMGYSPLEAGLRTLPLSAMPIAVAPLAGALSDRIGSRPVVAIGMALQTAGLTWLAAVIGPDTAYPVLVTPLVLIGVGMALFFSPVANLVMSRAAPAEEGIASGVNNALRQLGGVLGVALMGAVFAAQGGYGSPREFTDGLVPALWIGAGVLAVACALTLAVPRRLAPVTGQAAAPPDEADRRVVRRLFEEVLDGQNLSALEEIYHPDAVDHAPFPGAPAGLEGVRHSITEVLGAYSDTAYRIEAIESRGETVHVKVHFQGRPTRRLLGQPGAKGAVHTVQDLTFRLSGGLIAERWAERPVPCPDPLNCRYTAPDLSLQPAAHGKD</sequence>
<dbReference type="InterPro" id="IPR036259">
    <property type="entry name" value="MFS_trans_sf"/>
</dbReference>
<dbReference type="NCBIfam" id="TIGR00711">
    <property type="entry name" value="efflux_EmrB"/>
    <property type="match status" value="1"/>
</dbReference>
<evidence type="ECO:0000256" key="6">
    <source>
        <dbReference type="ARBA" id="ARBA00023136"/>
    </source>
</evidence>
<keyword evidence="4 8" id="KW-0812">Transmembrane</keyword>
<evidence type="ECO:0000256" key="3">
    <source>
        <dbReference type="ARBA" id="ARBA00022475"/>
    </source>
</evidence>
<dbReference type="PROSITE" id="PS50850">
    <property type="entry name" value="MFS"/>
    <property type="match status" value="1"/>
</dbReference>
<protein>
    <submittedName>
        <fullName evidence="10">DHA2 family efflux MFS transporter permease subunit</fullName>
    </submittedName>
</protein>
<dbReference type="PANTHER" id="PTHR42718">
    <property type="entry name" value="MAJOR FACILITATOR SUPERFAMILY MULTIDRUG TRANSPORTER MFSC"/>
    <property type="match status" value="1"/>
</dbReference>
<evidence type="ECO:0000256" key="7">
    <source>
        <dbReference type="ARBA" id="ARBA00023251"/>
    </source>
</evidence>
<keyword evidence="11" id="KW-1185">Reference proteome</keyword>
<dbReference type="InterPro" id="IPR011701">
    <property type="entry name" value="MFS"/>
</dbReference>
<keyword evidence="6 8" id="KW-0472">Membrane</keyword>
<dbReference type="Gene3D" id="1.20.1250.20">
    <property type="entry name" value="MFS general substrate transporter like domains"/>
    <property type="match status" value="1"/>
</dbReference>
<feature type="transmembrane region" description="Helical" evidence="8">
    <location>
        <begin position="230"/>
        <end position="253"/>
    </location>
</feature>
<feature type="domain" description="Major facilitator superfamily (MFS) profile" evidence="9">
    <location>
        <begin position="20"/>
        <end position="465"/>
    </location>
</feature>
<dbReference type="InterPro" id="IPR004638">
    <property type="entry name" value="EmrB-like"/>
</dbReference>
<dbReference type="InterPro" id="IPR009959">
    <property type="entry name" value="Cyclase_SnoaL-like"/>
</dbReference>
<organism evidence="10 11">
    <name type="scientific">Streptomyces longisporoflavus</name>
    <dbReference type="NCBI Taxonomy" id="28044"/>
    <lineage>
        <taxon>Bacteria</taxon>
        <taxon>Bacillati</taxon>
        <taxon>Actinomycetota</taxon>
        <taxon>Actinomycetes</taxon>
        <taxon>Kitasatosporales</taxon>
        <taxon>Streptomycetaceae</taxon>
        <taxon>Streptomyces</taxon>
    </lineage>
</organism>
<feature type="transmembrane region" description="Helical" evidence="8">
    <location>
        <begin position="441"/>
        <end position="460"/>
    </location>
</feature>
<evidence type="ECO:0000313" key="10">
    <source>
        <dbReference type="EMBL" id="MFH8548993.1"/>
    </source>
</evidence>
<accession>A0ABW7QVF9</accession>
<feature type="transmembrane region" description="Helical" evidence="8">
    <location>
        <begin position="410"/>
        <end position="429"/>
    </location>
</feature>
<dbReference type="SUPFAM" id="SSF103473">
    <property type="entry name" value="MFS general substrate transporter"/>
    <property type="match status" value="1"/>
</dbReference>
<evidence type="ECO:0000259" key="9">
    <source>
        <dbReference type="PROSITE" id="PS50850"/>
    </source>
</evidence>
<evidence type="ECO:0000256" key="4">
    <source>
        <dbReference type="ARBA" id="ARBA00022692"/>
    </source>
</evidence>
<dbReference type="PRINTS" id="PR01036">
    <property type="entry name" value="TCRTETB"/>
</dbReference>